<evidence type="ECO:0000313" key="4">
    <source>
        <dbReference type="Proteomes" id="UP001500301"/>
    </source>
</evidence>
<feature type="compositionally biased region" description="Basic and acidic residues" evidence="1">
    <location>
        <begin position="1"/>
        <end position="12"/>
    </location>
</feature>
<dbReference type="Proteomes" id="UP001500301">
    <property type="component" value="Unassembled WGS sequence"/>
</dbReference>
<keyword evidence="4" id="KW-1185">Reference proteome</keyword>
<protein>
    <submittedName>
        <fullName evidence="3">Uncharacterized protein</fullName>
    </submittedName>
</protein>
<keyword evidence="2" id="KW-0812">Transmembrane</keyword>
<feature type="transmembrane region" description="Helical" evidence="2">
    <location>
        <begin position="63"/>
        <end position="79"/>
    </location>
</feature>
<evidence type="ECO:0000256" key="1">
    <source>
        <dbReference type="SAM" id="MobiDB-lite"/>
    </source>
</evidence>
<reference evidence="4" key="1">
    <citation type="journal article" date="2019" name="Int. J. Syst. Evol. Microbiol.">
        <title>The Global Catalogue of Microorganisms (GCM) 10K type strain sequencing project: providing services to taxonomists for standard genome sequencing and annotation.</title>
        <authorList>
            <consortium name="The Broad Institute Genomics Platform"/>
            <consortium name="The Broad Institute Genome Sequencing Center for Infectious Disease"/>
            <person name="Wu L."/>
            <person name="Ma J."/>
        </authorList>
    </citation>
    <scope>NUCLEOTIDE SEQUENCE [LARGE SCALE GENOMIC DNA]</scope>
    <source>
        <strain evidence="4">JCM 17460</strain>
    </source>
</reference>
<organism evidence="3 4">
    <name type="scientific">Nocardioides daeguensis</name>
    <dbReference type="NCBI Taxonomy" id="908359"/>
    <lineage>
        <taxon>Bacteria</taxon>
        <taxon>Bacillati</taxon>
        <taxon>Actinomycetota</taxon>
        <taxon>Actinomycetes</taxon>
        <taxon>Propionibacteriales</taxon>
        <taxon>Nocardioidaceae</taxon>
        <taxon>Nocardioides</taxon>
    </lineage>
</organism>
<keyword evidence="2" id="KW-0472">Membrane</keyword>
<name>A0ABP6WF15_9ACTN</name>
<gene>
    <name evidence="3" type="ORF">GCM10022263_41690</name>
</gene>
<dbReference type="EMBL" id="BAABBB010000026">
    <property type="protein sequence ID" value="GAA3550373.1"/>
    <property type="molecule type" value="Genomic_DNA"/>
</dbReference>
<proteinExistence type="predicted"/>
<comment type="caution">
    <text evidence="3">The sequence shown here is derived from an EMBL/GenBank/DDBJ whole genome shotgun (WGS) entry which is preliminary data.</text>
</comment>
<feature type="region of interest" description="Disordered" evidence="1">
    <location>
        <begin position="1"/>
        <end position="56"/>
    </location>
</feature>
<accession>A0ABP6WF15</accession>
<dbReference type="RefSeq" id="WP_218234707.1">
    <property type="nucleotide sequence ID" value="NZ_BAABBB010000026.1"/>
</dbReference>
<feature type="compositionally biased region" description="Basic and acidic residues" evidence="1">
    <location>
        <begin position="18"/>
        <end position="32"/>
    </location>
</feature>
<keyword evidence="2" id="KW-1133">Transmembrane helix</keyword>
<evidence type="ECO:0000313" key="3">
    <source>
        <dbReference type="EMBL" id="GAA3550373.1"/>
    </source>
</evidence>
<sequence>MKDEAPRERSGDPGRWPRYLEPDERLGEHLDTDGLPLPSADGGHDAVTAWESRRSRARRSRKWLRLGVVVAVVSTWGAVSRAGGGEQEPEPYPAEAGYQPIATAGSFAALAEALTVQTGGTDILELRGYGPDEMQVTVPPAQPDDLAEVWRWDGSRLEKWMGEQAGDRAPFDLADVKPAVLVAVDEEARSRSDGRLSDSRYGVEKPVDAADHWIYVSVTEVDHGGVSLWADLDGDVESELVNKSWRDD</sequence>
<evidence type="ECO:0000256" key="2">
    <source>
        <dbReference type="SAM" id="Phobius"/>
    </source>
</evidence>